<dbReference type="VEuPathDB" id="FungiDB:CCM_03835"/>
<evidence type="ECO:0000313" key="21">
    <source>
        <dbReference type="EMBL" id="ATY66425.1"/>
    </source>
</evidence>
<comment type="subcellular location">
    <subcellularLocation>
        <location evidence="3">Chromosome</location>
        <location evidence="3">Centromere</location>
        <location evidence="3">Kinetochore</location>
    </subcellularLocation>
    <subcellularLocation>
        <location evidence="2">Cytoplasm</location>
        <location evidence="2">Cytoskeleton</location>
        <location evidence="2">Spindle</location>
    </subcellularLocation>
    <subcellularLocation>
        <location evidence="1">Nucleus</location>
    </subcellularLocation>
</comment>
<protein>
    <recommendedName>
        <fullName evidence="17">DASH complex subunit SPC34</fullName>
    </recommendedName>
    <alternativeName>
        <fullName evidence="18">Outer kinetochore protein SPC34</fullName>
    </alternativeName>
</protein>
<feature type="region of interest" description="Disordered" evidence="20">
    <location>
        <begin position="63"/>
        <end position="102"/>
    </location>
</feature>
<evidence type="ECO:0000256" key="3">
    <source>
        <dbReference type="ARBA" id="ARBA00004629"/>
    </source>
</evidence>
<evidence type="ECO:0000256" key="13">
    <source>
        <dbReference type="ARBA" id="ARBA00023212"/>
    </source>
</evidence>
<feature type="compositionally biased region" description="Polar residues" evidence="20">
    <location>
        <begin position="81"/>
        <end position="102"/>
    </location>
</feature>
<keyword evidence="15" id="KW-0131">Cell cycle</keyword>
<keyword evidence="5" id="KW-0158">Chromosome</keyword>
<evidence type="ECO:0000256" key="16">
    <source>
        <dbReference type="ARBA" id="ARBA00023328"/>
    </source>
</evidence>
<evidence type="ECO:0000256" key="12">
    <source>
        <dbReference type="ARBA" id="ARBA00023054"/>
    </source>
</evidence>
<name>A0A2H4STJ3_CORMI</name>
<keyword evidence="14" id="KW-0539">Nucleus</keyword>
<dbReference type="GO" id="GO:0008608">
    <property type="term" value="P:attachment of spindle microtubules to kinetochore"/>
    <property type="evidence" value="ECO:0007669"/>
    <property type="project" value="InterPro"/>
</dbReference>
<dbReference type="AlphaFoldDB" id="A0A2H4STJ3"/>
<comment type="similarity">
    <text evidence="4">Belongs to the DASH complex SPC34 family.</text>
</comment>
<evidence type="ECO:0000256" key="19">
    <source>
        <dbReference type="SAM" id="Coils"/>
    </source>
</evidence>
<keyword evidence="16" id="KW-0137">Centromere</keyword>
<accession>A0A2H4STJ3</accession>
<evidence type="ECO:0000256" key="1">
    <source>
        <dbReference type="ARBA" id="ARBA00004123"/>
    </source>
</evidence>
<evidence type="ECO:0000256" key="9">
    <source>
        <dbReference type="ARBA" id="ARBA00022776"/>
    </source>
</evidence>
<feature type="compositionally biased region" description="Polar residues" evidence="20">
    <location>
        <begin position="63"/>
        <end position="73"/>
    </location>
</feature>
<dbReference type="EMBL" id="CP023327">
    <property type="protein sequence ID" value="ATY66425.1"/>
    <property type="molecule type" value="Genomic_DNA"/>
</dbReference>
<evidence type="ECO:0000256" key="11">
    <source>
        <dbReference type="ARBA" id="ARBA00022838"/>
    </source>
</evidence>
<keyword evidence="10" id="KW-0159">Chromosome partition</keyword>
<dbReference type="GO" id="GO:0005876">
    <property type="term" value="C:spindle microtubule"/>
    <property type="evidence" value="ECO:0007669"/>
    <property type="project" value="InterPro"/>
</dbReference>
<proteinExistence type="inferred from homology"/>
<sequence length="368" mass="40233">MQDMPAMTMISLAGPGGVDGWTGGHGSNVRVLIPANGPAFQLHLLNQISANNFDSCRKTQPFLPSQYKSAQPDQTDHLEPRSNNLLPHPQQTRSVARSGQQNKLAMSHLGSHLEQIHYSCQGIDLLPSPVLASFPPPKIFTNALLSRHDITSLIRDTESHERALFSVPAPPPPVPASTASKRAPEAADAKTQQPAAKRRQTVFNVTTTGDVVTTTGPRHNTQPQPARKHTAVAAVLGGSMHQRLQRSDAAVDVEVLLRGAETLCGVYELPGARERIASLRAKWRNGRETVAYYEARVAEQAVALAGLSRNWIDEEDEGPAGEEGEGDVWTVEDLKREEEQARELETKKKELQARLRAMEKDLGGLRSM</sequence>
<keyword evidence="9" id="KW-0498">Mitosis</keyword>
<dbReference type="GO" id="GO:0051301">
    <property type="term" value="P:cell division"/>
    <property type="evidence" value="ECO:0007669"/>
    <property type="project" value="UniProtKB-KW"/>
</dbReference>
<reference evidence="21 22" key="1">
    <citation type="journal article" date="2017" name="BMC Genomics">
        <title>Chromosome level assembly and secondary metabolite potential of the parasitic fungus Cordyceps militaris.</title>
        <authorList>
            <person name="Kramer G.J."/>
            <person name="Nodwell J.R."/>
        </authorList>
    </citation>
    <scope>NUCLEOTIDE SEQUENCE [LARGE SCALE GENOMIC DNA]</scope>
    <source>
        <strain evidence="21 22">ATCC 34164</strain>
    </source>
</reference>
<keyword evidence="11" id="KW-0995">Kinetochore</keyword>
<dbReference type="OrthoDB" id="10016597at2759"/>
<evidence type="ECO:0000256" key="4">
    <source>
        <dbReference type="ARBA" id="ARBA00008491"/>
    </source>
</evidence>
<keyword evidence="13" id="KW-0206">Cytoskeleton</keyword>
<evidence type="ECO:0000256" key="14">
    <source>
        <dbReference type="ARBA" id="ARBA00023242"/>
    </source>
</evidence>
<evidence type="ECO:0000256" key="5">
    <source>
        <dbReference type="ARBA" id="ARBA00022454"/>
    </source>
</evidence>
<evidence type="ECO:0000256" key="7">
    <source>
        <dbReference type="ARBA" id="ARBA00022618"/>
    </source>
</evidence>
<keyword evidence="7" id="KW-0132">Cell division</keyword>
<evidence type="ECO:0000256" key="17">
    <source>
        <dbReference type="ARBA" id="ARBA00044112"/>
    </source>
</evidence>
<gene>
    <name evidence="21" type="ORF">A9K55_000981</name>
</gene>
<evidence type="ECO:0000256" key="20">
    <source>
        <dbReference type="SAM" id="MobiDB-lite"/>
    </source>
</evidence>
<dbReference type="Proteomes" id="UP000323067">
    <property type="component" value="Chromosome ii"/>
</dbReference>
<feature type="coiled-coil region" evidence="19">
    <location>
        <begin position="331"/>
        <end position="368"/>
    </location>
</feature>
<evidence type="ECO:0000256" key="2">
    <source>
        <dbReference type="ARBA" id="ARBA00004186"/>
    </source>
</evidence>
<keyword evidence="8" id="KW-0493">Microtubule</keyword>
<dbReference type="GO" id="GO:0042729">
    <property type="term" value="C:DASH complex"/>
    <property type="evidence" value="ECO:0007669"/>
    <property type="project" value="InterPro"/>
</dbReference>
<evidence type="ECO:0000256" key="8">
    <source>
        <dbReference type="ARBA" id="ARBA00022701"/>
    </source>
</evidence>
<evidence type="ECO:0000256" key="10">
    <source>
        <dbReference type="ARBA" id="ARBA00022829"/>
    </source>
</evidence>
<evidence type="ECO:0000313" key="22">
    <source>
        <dbReference type="Proteomes" id="UP000323067"/>
    </source>
</evidence>
<organism evidence="21 22">
    <name type="scientific">Cordyceps militaris</name>
    <name type="common">Caterpillar fungus</name>
    <name type="synonym">Clavaria militaris</name>
    <dbReference type="NCBI Taxonomy" id="73501"/>
    <lineage>
        <taxon>Eukaryota</taxon>
        <taxon>Fungi</taxon>
        <taxon>Dikarya</taxon>
        <taxon>Ascomycota</taxon>
        <taxon>Pezizomycotina</taxon>
        <taxon>Sordariomycetes</taxon>
        <taxon>Hypocreomycetidae</taxon>
        <taxon>Hypocreales</taxon>
        <taxon>Cordycipitaceae</taxon>
        <taxon>Cordyceps</taxon>
    </lineage>
</organism>
<evidence type="ECO:0000256" key="18">
    <source>
        <dbReference type="ARBA" id="ARBA00044346"/>
    </source>
</evidence>
<dbReference type="Pfam" id="PF08657">
    <property type="entry name" value="DASH_Spc34"/>
    <property type="match status" value="2"/>
</dbReference>
<dbReference type="VEuPathDB" id="FungiDB:A9K55_000981"/>
<dbReference type="InterPro" id="IPR013966">
    <property type="entry name" value="Spc34"/>
</dbReference>
<keyword evidence="12 19" id="KW-0175">Coiled coil</keyword>
<feature type="region of interest" description="Disordered" evidence="20">
    <location>
        <begin position="164"/>
        <end position="198"/>
    </location>
</feature>
<evidence type="ECO:0000256" key="15">
    <source>
        <dbReference type="ARBA" id="ARBA00023306"/>
    </source>
</evidence>
<keyword evidence="6" id="KW-0963">Cytoplasm</keyword>
<evidence type="ECO:0000256" key="6">
    <source>
        <dbReference type="ARBA" id="ARBA00022490"/>
    </source>
</evidence>